<feature type="compositionally biased region" description="Low complexity" evidence="1">
    <location>
        <begin position="1056"/>
        <end position="1065"/>
    </location>
</feature>
<dbReference type="Proteomes" id="UP000030747">
    <property type="component" value="Unassembled WGS sequence"/>
</dbReference>
<feature type="compositionally biased region" description="Polar residues" evidence="1">
    <location>
        <begin position="1139"/>
        <end position="1149"/>
    </location>
</feature>
<gene>
    <name evidence="2" type="ORF">ETH_00017300</name>
</gene>
<sequence length="1304" mass="143720">MAATLPSSSRHNPPKNPHTPPLHKILRRSPDTKLRTRSNATAPHPTHTTTHARPRPTATLTTRPFNTNPLSPPARKLSRTKPKRSAPHNPPPLHLRAHGPLPLHPYPPSHIQPSMLPPKLPLLLSNQHTPTTHNVPQDYPRHNTAHALTPTPNNHGPLALPISTQPSNKPSHSATPQNTPTQSRRQTPHTLQRHRPTPNTHHHPRTSSPYTRPHDPLLQHKPTVSACTQALPHKTQTLRTPQSAPSSSTRSRPSSPSSIPSLPHPTIYAPTKTAPSAFQPAHTHYSQRPPGLPKAQHRPRTNTNTQQPRSTRPPHLHTTLQQTLTLRHSTKYSDAVPTPNSAHAPTPPPHTQHTPPPTHVLALHPPSRPAPSTQTHCLRLHASSPAQIPNAPHPTIRPLFIYALTALFPFIHTLPPTSNHLCSHQNCPFCFPTSTHPLLTTHNTAHALTPTPNNHGPLALPISTQPSNKPSHSATPQNTPTQSRRQTPHTLQRHRPTPNTQHTPPPTHVLALHPPSRPAPSTQTHCLRLHASSPAQNPNAPHPTIRPLFIYALTGLFPFIHTLPPTSNRSMLPPKLPLLLSNQHTPTTHNVPQDYPRHNTAHALTPTPNNHGPLALPISAQPSNKPSHSATPQNTPTQSRRQTPHTLQRHRPTPNTHHHPRTSSPYTHPHDPPLQHKPTVSACTQALPHKTQTLRTPQSAPSSSTRSRPSSPSSIPSLPHPTIYAPTKTAPSAFQPARTHYSQRPPGLPKAQHRPRTNTNTQQPRSTRPPHLRTTLQQTLTLRHSTKYSDAVPTPNSAHAPTPPPHTQHTPPPTHVLALHPPSRPAPSTQTHSHTHYSQRPPGLPKAQHRPRTNTNTQQPRSTRPPHLHTTLQQTLTLATPQNTPTQSRRQTPHTLQRHRPTPNTHHHPRTSSPYTHPHDPLLQHKPTVSACTQALPHKTQTLRTPQSAPSSSTRSRASSPSSIPSLPHPTIYAPTKTAPSAFQPAHTHYSQRPPGLPKAQHRPRTNTNTQQPRSTRPPHLRTTLQQTLTLRHSTKYSDAVPTPNSAHAPTPPPHAQYTTHTTTHARPRPTPTLTTRSFNTNPLSPPARKLSRTKPKRSAPHNPPPLHLRAHGPLPLHPYPPSHTQPSMLPPKLPLLLSNQHTPTTHNAPQDYPRHNTAHALTPTPNNHGPLALPISTQPSNKPSHSATPQNTPTQSRRQTPHTLQRHRPTPNTHHHPRTSSPYTRPHDPLLQHKPTVSACTQALPHKTQTLRTPQSAPSSSTRSRPSSPSSIPSLPHPTIYAPTKTAPSAFQPAHTHYSQRPP</sequence>
<feature type="compositionally biased region" description="Polar residues" evidence="1">
    <location>
        <begin position="1"/>
        <end position="11"/>
    </location>
</feature>
<feature type="compositionally biased region" description="Low complexity" evidence="1">
    <location>
        <begin position="1253"/>
        <end position="1280"/>
    </location>
</feature>
<dbReference type="EMBL" id="HG675742">
    <property type="protein sequence ID" value="CDJ42876.1"/>
    <property type="molecule type" value="Genomic_DNA"/>
</dbReference>
<feature type="region of interest" description="Disordered" evidence="1">
    <location>
        <begin position="788"/>
        <end position="924"/>
    </location>
</feature>
<feature type="compositionally biased region" description="Basic residues" evidence="1">
    <location>
        <begin position="76"/>
        <end position="86"/>
    </location>
</feature>
<keyword evidence="3" id="KW-1185">Reference proteome</keyword>
<dbReference type="OMA" id="PHGHHYP"/>
<protein>
    <submittedName>
        <fullName evidence="2">Uncharacterized protein</fullName>
    </submittedName>
</protein>
<feature type="compositionally biased region" description="Pro residues" evidence="1">
    <location>
        <begin position="801"/>
        <end position="814"/>
    </location>
</feature>
<feature type="compositionally biased region" description="Polar residues" evidence="1">
    <location>
        <begin position="301"/>
        <end position="310"/>
    </location>
</feature>
<accession>U6KY34</accession>
<name>U6KY34_EIMTE</name>
<feature type="compositionally biased region" description="Low complexity" evidence="1">
    <location>
        <begin position="868"/>
        <end position="887"/>
    </location>
</feature>
<organism evidence="2 3">
    <name type="scientific">Eimeria tenella</name>
    <name type="common">Coccidian parasite</name>
    <dbReference type="NCBI Taxonomy" id="5802"/>
    <lineage>
        <taxon>Eukaryota</taxon>
        <taxon>Sar</taxon>
        <taxon>Alveolata</taxon>
        <taxon>Apicomplexa</taxon>
        <taxon>Conoidasida</taxon>
        <taxon>Coccidia</taxon>
        <taxon>Eucoccidiorida</taxon>
        <taxon>Eimeriorina</taxon>
        <taxon>Eimeriidae</taxon>
        <taxon>Eimeria</taxon>
    </lineage>
</organism>
<feature type="compositionally biased region" description="Basic residues" evidence="1">
    <location>
        <begin position="1205"/>
        <end position="1219"/>
    </location>
</feature>
<evidence type="ECO:0000256" key="1">
    <source>
        <dbReference type="SAM" id="MobiDB-lite"/>
    </source>
</evidence>
<feature type="compositionally biased region" description="Polar residues" evidence="1">
    <location>
        <begin position="757"/>
        <end position="766"/>
    </location>
</feature>
<feature type="compositionally biased region" description="Polar residues" evidence="1">
    <location>
        <begin position="162"/>
        <end position="190"/>
    </location>
</feature>
<feature type="region of interest" description="Disordered" evidence="1">
    <location>
        <begin position="938"/>
        <end position="1021"/>
    </location>
</feature>
<feature type="compositionally biased region" description="Polar residues" evidence="1">
    <location>
        <begin position="125"/>
        <end position="135"/>
    </location>
</feature>
<feature type="region of interest" description="Disordered" evidence="1">
    <location>
        <begin position="1"/>
        <end position="219"/>
    </location>
</feature>
<reference evidence="2" key="2">
    <citation type="submission" date="2013-10" db="EMBL/GenBank/DDBJ databases">
        <authorList>
            <person name="Aslett M."/>
        </authorList>
    </citation>
    <scope>NUCLEOTIDE SEQUENCE [LARGE SCALE GENOMIC DNA]</scope>
    <source>
        <strain evidence="2">Houghton</strain>
    </source>
</reference>
<feature type="region of interest" description="Disordered" evidence="1">
    <location>
        <begin position="1247"/>
        <end position="1304"/>
    </location>
</feature>
<feature type="compositionally biased region" description="Pro residues" evidence="1">
    <location>
        <begin position="102"/>
        <end position="120"/>
    </location>
</feature>
<feature type="compositionally biased region" description="Pro residues" evidence="1">
    <location>
        <begin position="345"/>
        <end position="358"/>
    </location>
</feature>
<feature type="compositionally biased region" description="Polar residues" evidence="1">
    <location>
        <begin position="1176"/>
        <end position="1204"/>
    </location>
</feature>
<evidence type="ECO:0000313" key="3">
    <source>
        <dbReference type="Proteomes" id="UP000030747"/>
    </source>
</evidence>
<feature type="compositionally biased region" description="Low complexity" evidence="1">
    <location>
        <begin position="948"/>
        <end position="972"/>
    </location>
</feature>
<feature type="compositionally biased region" description="Low complexity" evidence="1">
    <location>
        <begin position="40"/>
        <end position="64"/>
    </location>
</feature>
<feature type="compositionally biased region" description="Polar residues" evidence="1">
    <location>
        <begin position="826"/>
        <end position="838"/>
    </location>
</feature>
<feature type="region of interest" description="Disordered" evidence="1">
    <location>
        <begin position="690"/>
        <end position="772"/>
    </location>
</feature>
<feature type="compositionally biased region" description="Polar residues" evidence="1">
    <location>
        <begin position="462"/>
        <end position="490"/>
    </location>
</feature>
<feature type="region of interest" description="Disordered" evidence="1">
    <location>
        <begin position="444"/>
        <end position="523"/>
    </location>
</feature>
<feature type="region of interest" description="Disordered" evidence="1">
    <location>
        <begin position="581"/>
        <end position="678"/>
    </location>
</feature>
<feature type="compositionally biased region" description="Basic residues" evidence="1">
    <location>
        <begin position="896"/>
        <end position="910"/>
    </location>
</feature>
<reference evidence="2" key="1">
    <citation type="submission" date="2013-10" db="EMBL/GenBank/DDBJ databases">
        <title>Genomic analysis of the causative agents of coccidiosis in chickens.</title>
        <authorList>
            <person name="Reid A.J."/>
            <person name="Blake D."/>
            <person name="Billington K."/>
            <person name="Browne H."/>
            <person name="Dunn M."/>
            <person name="Hung S."/>
            <person name="Kawahara F."/>
            <person name="Miranda-Saavedra D."/>
            <person name="Mourier T."/>
            <person name="Nagra H."/>
            <person name="Otto T.D."/>
            <person name="Rawlings N."/>
            <person name="Sanchez A."/>
            <person name="Sanders M."/>
            <person name="Subramaniam C."/>
            <person name="Tay Y."/>
            <person name="Dear P."/>
            <person name="Doerig C."/>
            <person name="Gruber A."/>
            <person name="Parkinson J."/>
            <person name="Shirley M."/>
            <person name="Wan K.L."/>
            <person name="Berriman M."/>
            <person name="Tomley F."/>
            <person name="Pain A."/>
        </authorList>
    </citation>
    <scope>NUCLEOTIDE SEQUENCE [LARGE SCALE GENOMIC DNA]</scope>
    <source>
        <strain evidence="2">Houghton</strain>
    </source>
</reference>
<feature type="region of interest" description="Disordered" evidence="1">
    <location>
        <begin position="233"/>
        <end position="374"/>
    </location>
</feature>
<feature type="compositionally biased region" description="Basic residues" evidence="1">
    <location>
        <begin position="647"/>
        <end position="661"/>
    </location>
</feature>
<feature type="compositionally biased region" description="Low complexity" evidence="1">
    <location>
        <begin position="316"/>
        <end position="326"/>
    </location>
</feature>
<dbReference type="GeneID" id="25252599"/>
<feature type="compositionally biased region" description="Polar residues" evidence="1">
    <location>
        <begin position="853"/>
        <end position="862"/>
    </location>
</feature>
<feature type="region of interest" description="Disordered" evidence="1">
    <location>
        <begin position="1037"/>
        <end position="1233"/>
    </location>
</feature>
<feature type="compositionally biased region" description="Pro residues" evidence="1">
    <location>
        <begin position="1116"/>
        <end position="1134"/>
    </location>
</feature>
<feature type="compositionally biased region" description="Polar residues" evidence="1">
    <location>
        <begin position="581"/>
        <end position="591"/>
    </location>
</feature>
<feature type="compositionally biased region" description="Low complexity" evidence="1">
    <location>
        <begin position="239"/>
        <end position="266"/>
    </location>
</feature>
<dbReference type="RefSeq" id="XP_013233626.1">
    <property type="nucleotide sequence ID" value="XM_013378172.1"/>
</dbReference>
<feature type="compositionally biased region" description="Basic residues" evidence="1">
    <location>
        <begin position="191"/>
        <end position="205"/>
    </location>
</feature>
<proteinExistence type="predicted"/>
<feature type="compositionally biased region" description="Polar residues" evidence="1">
    <location>
        <begin position="620"/>
        <end position="646"/>
    </location>
</feature>
<feature type="compositionally biased region" description="Polar residues" evidence="1">
    <location>
        <begin position="1006"/>
        <end position="1015"/>
    </location>
</feature>
<feature type="compositionally biased region" description="Low complexity" evidence="1">
    <location>
        <begin position="695"/>
        <end position="722"/>
    </location>
</feature>
<dbReference type="VEuPathDB" id="ToxoDB:ETH_00017300"/>
<evidence type="ECO:0000313" key="2">
    <source>
        <dbReference type="EMBL" id="CDJ42876.1"/>
    </source>
</evidence>
<feature type="compositionally biased region" description="Basic residues" evidence="1">
    <location>
        <begin position="1090"/>
        <end position="1100"/>
    </location>
</feature>